<dbReference type="PRINTS" id="PR00095">
    <property type="entry name" value="ANTSNTHASEI"/>
</dbReference>
<dbReference type="InterPro" id="IPR005802">
    <property type="entry name" value="ADC_synth_comp_1"/>
</dbReference>
<dbReference type="RefSeq" id="WP_273617579.1">
    <property type="nucleotide sequence ID" value="NZ_CP117417.1"/>
</dbReference>
<dbReference type="GO" id="GO:0046820">
    <property type="term" value="F:4-amino-4-deoxychorismate synthase activity"/>
    <property type="evidence" value="ECO:0007669"/>
    <property type="project" value="UniProtKB-EC"/>
</dbReference>
<gene>
    <name evidence="3" type="primary">pabB</name>
    <name evidence="3" type="ORF">PQ457_14960</name>
</gene>
<name>A0ABY7TVB1_9SPHN</name>
<dbReference type="InterPro" id="IPR043131">
    <property type="entry name" value="BCAT-like_N"/>
</dbReference>
<evidence type="ECO:0000256" key="1">
    <source>
        <dbReference type="ARBA" id="ARBA00014472"/>
    </source>
</evidence>
<protein>
    <recommendedName>
        <fullName evidence="1">Probable branched-chain-amino-acid aminotransferase</fullName>
    </recommendedName>
</protein>
<dbReference type="InterPro" id="IPR019999">
    <property type="entry name" value="Anth_synth_I-like"/>
</dbReference>
<keyword evidence="3" id="KW-0032">Aminotransferase</keyword>
<dbReference type="InterPro" id="IPR001544">
    <property type="entry name" value="Aminotrans_IV"/>
</dbReference>
<evidence type="ECO:0000313" key="4">
    <source>
        <dbReference type="Proteomes" id="UP001218231"/>
    </source>
</evidence>
<sequence>MGDSTRNTRRHNAPFVLLDDARAGDEGRARLYTDPREIIIARRPDEVAPALARIEARIAQGYACAGHIGYEAGLALEPRLAPLAAARSGADGPLVWMGAFDGWQDMAGAQVGAWLAAHAAQDPAPRIGPMVPAIGPGAYAAAFDHIAEAIRAGDIYQANFTFPLAGPWAGDPLALYAQLRASGGGGHGGILFDGQYWLLSLSPELFFEAQGRDLRAKPMKGTRPRGATPQADAALARELVESIKDRSENLMILDLMRNDIARVSDAGSVRVDAPFAIESYPTVHQMVSTVTARLEEGRSLVDVIRALFPCGSVTGAPKIRAMELIHAYERDPRGIYCGSLGHIDPPTPGNSTGCAAFNVAIRSLRLAPDGKAVLGVGSAVVADSHAIDEWRECLVKGGFVHQPAPDKRIAAFDLIETMAFDPEAGIPLLEAHLERMKESAGLLGFSFDRHGARNAIHALCFEVEKPSRLRLVLGRSGAVSVEVGPLPAPLDAAGPVPVIALPIPVDTGDWRLRHKTSDRWFYDAGLRAARAEGAKEAIFVRDDGLVTEGCFTSVFVERDGVLLTPPLALGLLPGVLRRTLIEEGRAREAELRLEDLEDGFFIGNGLRGLMRAQLCA</sequence>
<dbReference type="InterPro" id="IPR036038">
    <property type="entry name" value="Aminotransferase-like"/>
</dbReference>
<dbReference type="InterPro" id="IPR015890">
    <property type="entry name" value="Chorismate_C"/>
</dbReference>
<accession>A0ABY7TVB1</accession>
<dbReference type="InterPro" id="IPR005801">
    <property type="entry name" value="ADC_synthase"/>
</dbReference>
<dbReference type="SUPFAM" id="SSF56322">
    <property type="entry name" value="ADC synthase"/>
    <property type="match status" value="1"/>
</dbReference>
<evidence type="ECO:0000259" key="2">
    <source>
        <dbReference type="Pfam" id="PF00425"/>
    </source>
</evidence>
<dbReference type="Gene3D" id="3.30.470.10">
    <property type="match status" value="1"/>
</dbReference>
<dbReference type="PANTHER" id="PTHR11236:SF50">
    <property type="entry name" value="AMINODEOXYCHORISMATE SYNTHASE COMPONENT 1"/>
    <property type="match status" value="1"/>
</dbReference>
<dbReference type="InterPro" id="IPR043132">
    <property type="entry name" value="BCAT-like_C"/>
</dbReference>
<keyword evidence="4" id="KW-1185">Reference proteome</keyword>
<keyword evidence="3" id="KW-0808">Transferase</keyword>
<evidence type="ECO:0000313" key="3">
    <source>
        <dbReference type="EMBL" id="WCT77197.1"/>
    </source>
</evidence>
<dbReference type="Pfam" id="PF01063">
    <property type="entry name" value="Aminotran_4"/>
    <property type="match status" value="1"/>
</dbReference>
<dbReference type="EMBL" id="CP117417">
    <property type="protein sequence ID" value="WCT77197.1"/>
    <property type="molecule type" value="Genomic_DNA"/>
</dbReference>
<dbReference type="Proteomes" id="UP001218231">
    <property type="component" value="Chromosome"/>
</dbReference>
<reference evidence="3 4" key="1">
    <citation type="submission" date="2023-02" db="EMBL/GenBank/DDBJ databases">
        <title>Genome sequence of Novosphingobium humi KACC 19094.</title>
        <authorList>
            <person name="Kim S."/>
            <person name="Heo J."/>
            <person name="Kwon S.-W."/>
        </authorList>
    </citation>
    <scope>NUCLEOTIDE SEQUENCE [LARGE SCALE GENOMIC DNA]</scope>
    <source>
        <strain evidence="3 4">KACC 19094</strain>
    </source>
</reference>
<organism evidence="3 4">
    <name type="scientific">Novosphingobium humi</name>
    <dbReference type="NCBI Taxonomy" id="2282397"/>
    <lineage>
        <taxon>Bacteria</taxon>
        <taxon>Pseudomonadati</taxon>
        <taxon>Pseudomonadota</taxon>
        <taxon>Alphaproteobacteria</taxon>
        <taxon>Sphingomonadales</taxon>
        <taxon>Sphingomonadaceae</taxon>
        <taxon>Novosphingobium</taxon>
    </lineage>
</organism>
<dbReference type="Gene3D" id="3.20.10.10">
    <property type="entry name" value="D-amino Acid Aminotransferase, subunit A, domain 2"/>
    <property type="match status" value="1"/>
</dbReference>
<dbReference type="PANTHER" id="PTHR11236">
    <property type="entry name" value="AMINOBENZOATE/ANTHRANILATE SYNTHASE"/>
    <property type="match status" value="1"/>
</dbReference>
<dbReference type="SUPFAM" id="SSF56752">
    <property type="entry name" value="D-aminoacid aminotransferase-like PLP-dependent enzymes"/>
    <property type="match status" value="1"/>
</dbReference>
<proteinExistence type="predicted"/>
<dbReference type="Gene3D" id="3.60.120.10">
    <property type="entry name" value="Anthranilate synthase"/>
    <property type="match status" value="1"/>
</dbReference>
<dbReference type="Pfam" id="PF00425">
    <property type="entry name" value="Chorismate_bind"/>
    <property type="match status" value="1"/>
</dbReference>
<dbReference type="NCBIfam" id="TIGR00553">
    <property type="entry name" value="pabB"/>
    <property type="match status" value="1"/>
</dbReference>
<feature type="domain" description="Chorismate-utilising enzyme C-terminal" evidence="2">
    <location>
        <begin position="138"/>
        <end position="396"/>
    </location>
</feature>